<dbReference type="PANTHER" id="PTHR23113:SF354">
    <property type="entry name" value="BUD SITE SELECTION PROTEIN 5"/>
    <property type="match status" value="1"/>
</dbReference>
<dbReference type="Pfam" id="PF00617">
    <property type="entry name" value="RasGEF"/>
    <property type="match status" value="1"/>
</dbReference>
<dbReference type="SMART" id="SM00147">
    <property type="entry name" value="RasGEF"/>
    <property type="match status" value="1"/>
</dbReference>
<dbReference type="SUPFAM" id="SSF50044">
    <property type="entry name" value="SH3-domain"/>
    <property type="match status" value="1"/>
</dbReference>
<feature type="compositionally biased region" description="Polar residues" evidence="4">
    <location>
        <begin position="356"/>
        <end position="383"/>
    </location>
</feature>
<feature type="region of interest" description="Disordered" evidence="4">
    <location>
        <begin position="345"/>
        <end position="439"/>
    </location>
</feature>
<evidence type="ECO:0000256" key="3">
    <source>
        <dbReference type="PROSITE-ProRule" id="PRU00168"/>
    </source>
</evidence>
<dbReference type="GO" id="GO:0005886">
    <property type="term" value="C:plasma membrane"/>
    <property type="evidence" value="ECO:0007669"/>
    <property type="project" value="TreeGrafter"/>
</dbReference>
<name>A0A8H5L8F5_9HYPO</name>
<evidence type="ECO:0000313" key="7">
    <source>
        <dbReference type="EMBL" id="KAF5585991.1"/>
    </source>
</evidence>
<dbReference type="Gene3D" id="1.20.870.10">
    <property type="entry name" value="Son of sevenless (SoS) protein Chain: S domain 1"/>
    <property type="match status" value="1"/>
</dbReference>
<evidence type="ECO:0000256" key="4">
    <source>
        <dbReference type="SAM" id="MobiDB-lite"/>
    </source>
</evidence>
<dbReference type="EMBL" id="JAAOAR010000359">
    <property type="protein sequence ID" value="KAF5585991.1"/>
    <property type="molecule type" value="Genomic_DNA"/>
</dbReference>
<keyword evidence="2 3" id="KW-0344">Guanine-nucleotide releasing factor</keyword>
<dbReference type="CDD" id="cd06224">
    <property type="entry name" value="REM"/>
    <property type="match status" value="1"/>
</dbReference>
<dbReference type="SMART" id="SM00229">
    <property type="entry name" value="RasGEFN"/>
    <property type="match status" value="1"/>
</dbReference>
<dbReference type="InterPro" id="IPR001452">
    <property type="entry name" value="SH3_domain"/>
</dbReference>
<dbReference type="PROSITE" id="PS50009">
    <property type="entry name" value="RASGEF_CAT"/>
    <property type="match status" value="1"/>
</dbReference>
<dbReference type="Pfam" id="PF00618">
    <property type="entry name" value="RasGEF_N"/>
    <property type="match status" value="1"/>
</dbReference>
<feature type="domain" description="Ras-GEF" evidence="5">
    <location>
        <begin position="637"/>
        <end position="884"/>
    </location>
</feature>
<dbReference type="Pfam" id="PF09729">
    <property type="entry name" value="Gti1_Pac2"/>
    <property type="match status" value="1"/>
</dbReference>
<protein>
    <submittedName>
        <fullName evidence="7">Ras guanine-nucleotide exchange Cdc25p</fullName>
    </submittedName>
</protein>
<dbReference type="Gene3D" id="2.30.30.40">
    <property type="entry name" value="SH3 Domains"/>
    <property type="match status" value="1"/>
</dbReference>
<dbReference type="PROSITE" id="PS50212">
    <property type="entry name" value="RASGEF_NTER"/>
    <property type="match status" value="1"/>
</dbReference>
<feature type="compositionally biased region" description="Basic and acidic residues" evidence="4">
    <location>
        <begin position="417"/>
        <end position="427"/>
    </location>
</feature>
<dbReference type="InterPro" id="IPR018608">
    <property type="entry name" value="Gti1/Pac2"/>
</dbReference>
<dbReference type="InterPro" id="IPR000651">
    <property type="entry name" value="Ras-like_Gua-exchang_fac_N"/>
</dbReference>
<dbReference type="PANTHER" id="PTHR23113">
    <property type="entry name" value="GUANINE NUCLEOTIDE EXCHANGE FACTOR"/>
    <property type="match status" value="1"/>
</dbReference>
<evidence type="ECO:0000259" key="6">
    <source>
        <dbReference type="PROSITE" id="PS50212"/>
    </source>
</evidence>
<dbReference type="AlphaFoldDB" id="A0A8H5L8F5"/>
<proteinExistence type="predicted"/>
<dbReference type="GO" id="GO:0007265">
    <property type="term" value="P:Ras protein signal transduction"/>
    <property type="evidence" value="ECO:0007669"/>
    <property type="project" value="TreeGrafter"/>
</dbReference>
<dbReference type="Proteomes" id="UP000544095">
    <property type="component" value="Unassembled WGS sequence"/>
</dbReference>
<dbReference type="SMART" id="SM00326">
    <property type="entry name" value="SH3"/>
    <property type="match status" value="1"/>
</dbReference>
<gene>
    <name evidence="7" type="ORF">FPANT_7363</name>
</gene>
<evidence type="ECO:0000256" key="2">
    <source>
        <dbReference type="ARBA" id="ARBA00022658"/>
    </source>
</evidence>
<comment type="caution">
    <text evidence="7">The sequence shown here is derived from an EMBL/GenBank/DDBJ whole genome shotgun (WGS) entry which is preliminary data.</text>
</comment>
<dbReference type="Gene3D" id="1.10.840.10">
    <property type="entry name" value="Ras guanine-nucleotide exchange factors catalytic domain"/>
    <property type="match status" value="1"/>
</dbReference>
<dbReference type="InterPro" id="IPR023578">
    <property type="entry name" value="Ras_GEF_dom_sf"/>
</dbReference>
<dbReference type="SUPFAM" id="SSF48366">
    <property type="entry name" value="Ras GEF"/>
    <property type="match status" value="1"/>
</dbReference>
<dbReference type="InterPro" id="IPR001895">
    <property type="entry name" value="RASGEF_cat_dom"/>
</dbReference>
<evidence type="ECO:0000256" key="1">
    <source>
        <dbReference type="ARBA" id="ARBA00022443"/>
    </source>
</evidence>
<organism evidence="7 8">
    <name type="scientific">Fusarium pseudoanthophilum</name>
    <dbReference type="NCBI Taxonomy" id="48495"/>
    <lineage>
        <taxon>Eukaryota</taxon>
        <taxon>Fungi</taxon>
        <taxon>Dikarya</taxon>
        <taxon>Ascomycota</taxon>
        <taxon>Pezizomycotina</taxon>
        <taxon>Sordariomycetes</taxon>
        <taxon>Hypocreomycetidae</taxon>
        <taxon>Hypocreales</taxon>
        <taxon>Nectriaceae</taxon>
        <taxon>Fusarium</taxon>
        <taxon>Fusarium fujikuroi species complex</taxon>
    </lineage>
</organism>
<keyword evidence="1" id="KW-0728">SH3 domain</keyword>
<evidence type="ECO:0000259" key="5">
    <source>
        <dbReference type="PROSITE" id="PS50009"/>
    </source>
</evidence>
<dbReference type="InterPro" id="IPR008937">
    <property type="entry name" value="Ras-like_GEF"/>
</dbReference>
<accession>A0A8H5L8F5</accession>
<keyword evidence="8" id="KW-1185">Reference proteome</keyword>
<dbReference type="GO" id="GO:0005085">
    <property type="term" value="F:guanyl-nucleotide exchange factor activity"/>
    <property type="evidence" value="ECO:0007669"/>
    <property type="project" value="UniProtKB-KW"/>
</dbReference>
<dbReference type="InterPro" id="IPR036964">
    <property type="entry name" value="RASGEF_cat_dom_sf"/>
</dbReference>
<feature type="domain" description="N-terminal Ras-GEF" evidence="6">
    <location>
        <begin position="465"/>
        <end position="587"/>
    </location>
</feature>
<dbReference type="InterPro" id="IPR036028">
    <property type="entry name" value="SH3-like_dom_sf"/>
</dbReference>
<reference evidence="7 8" key="1">
    <citation type="submission" date="2020-05" db="EMBL/GenBank/DDBJ databases">
        <title>Identification and distribution of gene clusters putatively required for synthesis of sphingolipid metabolism inhibitors in phylogenetically diverse species of the filamentous fungus Fusarium.</title>
        <authorList>
            <person name="Kim H.-S."/>
            <person name="Busman M."/>
            <person name="Brown D.W."/>
            <person name="Divon H."/>
            <person name="Uhlig S."/>
            <person name="Proctor R.H."/>
        </authorList>
    </citation>
    <scope>NUCLEOTIDE SEQUENCE [LARGE SCALE GENOMIC DNA]</scope>
    <source>
        <strain evidence="7 8">NRRL 25211</strain>
    </source>
</reference>
<evidence type="ECO:0000313" key="8">
    <source>
        <dbReference type="Proteomes" id="UP000544095"/>
    </source>
</evidence>
<sequence length="902" mass="101789">MEPTARGFIRNAVDALLVLEACLQGRFLHMSRPLRAEEAQSAVQDEAIFVYEVDSSRIHEWSDHRQWHDEFVLGDFRVSCEADLDSAHLAGRLIRQSITLYWNGMEHHVISYFQMVTLRRVVTRGTGPPHSLDQLRIRDGLVEMQLHLRYSVAYSPCLFLAPFFVRTIYPFDPPAPASFENLLAFDKGELGLIHHVEPSGWTECRLLKCGTVGWMPLNYCNVFDPKPLRPLLKAVIKLSQALRLDPDMPIDGGDIDAIVHGVSSIMNLGYRLDVDCPQLGAWKVLQPMSICVHNLVLVLQKELGAMHEGTPSQEKMDSTHRIDLVSVAFKIVIKVDTFLSAVKKLHKSRPRRGSTDTETPSTVDDESQTSSATTAVDSSNNGPDSPLAKGPEKHEHVAYIAPTSPQGSPERQLSPEAQERPDHHPDLQDSGSEAQLEHQPLHRSDDILPQPLGHRTSIQDQSFILRAQVTRCSLPTLIGHLTDCEFQSIREQFVEAFFLTWELFCTPEELLSALTKRFKAAQNEKAQRRKMIQSRVCYALTVWLESHWEPNTDQRILLSLDSFLRCEVQNVLPASSAFLLDIIKRIGIGQQDRPSISPSTPTIKRDTTCRHGNNMTKDIANSLFACRGDQISVVYMCHDYLAAQITSKQMQVFSCIKARELLAGRWTAHNSKDAPNVVAMCQLTNGISNWVKESILTEAEPKGRGYVIETWILIAQHLFQLSNFDGLVAVTSGLDDTSVLRLKQSWDSVSVQAKESFRSLRRIVDPSENRKTLRALFSSSSAPSLPFLGSYLSQLVFTDEYHKVKNVKEGEVSSGSDEKIINWEKYARIASIVKGLVGSQQPFDITPDIELQMWIGKKTSEFWCADQNCLQEIYYQRSKFLESGMSHHKSYPSLRSLFYPKP</sequence>